<gene>
    <name evidence="1" type="ORF">CVT25_008845</name>
</gene>
<evidence type="ECO:0000313" key="1">
    <source>
        <dbReference type="EMBL" id="PPQ87801.1"/>
    </source>
</evidence>
<dbReference type="EMBL" id="NHYD01002207">
    <property type="protein sequence ID" value="PPQ87801.1"/>
    <property type="molecule type" value="Genomic_DNA"/>
</dbReference>
<name>A0A409XAP8_PSICY</name>
<dbReference type="InParanoid" id="A0A409XAP8"/>
<proteinExistence type="predicted"/>
<sequence>MDLWGRCALDLQPFLVPAALWGDRIGIEIGRKFAIRIQPEPDSSLGYFVSRNEKLQLSIHHTYVVDNITHSSSANTADDVNHTHHIIHSQSTSESAIAIAPSTLLSTRLSGHPASSVQHLASSAIDSERCGLSEEALNINTTPGRKRESEETGEGYCEETAPAAADQAWVSVRLVFLSSRICV</sequence>
<dbReference type="Proteomes" id="UP000283269">
    <property type="component" value="Unassembled WGS sequence"/>
</dbReference>
<keyword evidence="2" id="KW-1185">Reference proteome</keyword>
<comment type="caution">
    <text evidence="1">The sequence shown here is derived from an EMBL/GenBank/DDBJ whole genome shotgun (WGS) entry which is preliminary data.</text>
</comment>
<reference evidence="1 2" key="1">
    <citation type="journal article" date="2018" name="Evol. Lett.">
        <title>Horizontal gene cluster transfer increased hallucinogenic mushroom diversity.</title>
        <authorList>
            <person name="Reynolds H.T."/>
            <person name="Vijayakumar V."/>
            <person name="Gluck-Thaler E."/>
            <person name="Korotkin H.B."/>
            <person name="Matheny P.B."/>
            <person name="Slot J.C."/>
        </authorList>
    </citation>
    <scope>NUCLEOTIDE SEQUENCE [LARGE SCALE GENOMIC DNA]</scope>
    <source>
        <strain evidence="1 2">2631</strain>
    </source>
</reference>
<evidence type="ECO:0000313" key="2">
    <source>
        <dbReference type="Proteomes" id="UP000283269"/>
    </source>
</evidence>
<dbReference type="AlphaFoldDB" id="A0A409XAP8"/>
<accession>A0A409XAP8</accession>
<organism evidence="1 2">
    <name type="scientific">Psilocybe cyanescens</name>
    <dbReference type="NCBI Taxonomy" id="93625"/>
    <lineage>
        <taxon>Eukaryota</taxon>
        <taxon>Fungi</taxon>
        <taxon>Dikarya</taxon>
        <taxon>Basidiomycota</taxon>
        <taxon>Agaricomycotina</taxon>
        <taxon>Agaricomycetes</taxon>
        <taxon>Agaricomycetidae</taxon>
        <taxon>Agaricales</taxon>
        <taxon>Agaricineae</taxon>
        <taxon>Strophariaceae</taxon>
        <taxon>Psilocybe</taxon>
    </lineage>
</organism>
<protein>
    <submittedName>
        <fullName evidence="1">Uncharacterized protein</fullName>
    </submittedName>
</protein>